<name>A0A090GGK2_MESPL</name>
<reference evidence="6 7" key="4">
    <citation type="submission" date="2014-08" db="EMBL/GenBank/DDBJ databases">
        <authorList>
            <person name="Moulin Lionel"/>
        </authorList>
    </citation>
    <scope>NUCLEOTIDE SEQUENCE [LARGE SCALE GENOMIC DNA]</scope>
</reference>
<evidence type="ECO:0000313" key="3">
    <source>
        <dbReference type="EMBL" id="CDX61553.1"/>
    </source>
</evidence>
<evidence type="ECO:0000313" key="7">
    <source>
        <dbReference type="Proteomes" id="UP000046373"/>
    </source>
</evidence>
<reference evidence="8" key="3">
    <citation type="submission" date="2014-08" db="EMBL/GenBank/DDBJ databases">
        <authorList>
            <person name="Edwards T."/>
        </authorList>
    </citation>
    <scope>NUCLEOTIDE SEQUENCE [LARGE SCALE GENOMIC DNA]</scope>
</reference>
<dbReference type="EMBL" id="CCNB01000036">
    <property type="protein sequence ID" value="CDX42304.1"/>
    <property type="molecule type" value="Genomic_DNA"/>
</dbReference>
<dbReference type="Proteomes" id="UP000046373">
    <property type="component" value="Unassembled WGS sequence"/>
</dbReference>
<protein>
    <submittedName>
        <fullName evidence="3">Uncharacterized protein</fullName>
    </submittedName>
</protein>
<evidence type="ECO:0000313" key="2">
    <source>
        <dbReference type="EMBL" id="CDX42304.1"/>
    </source>
</evidence>
<dbReference type="Proteomes" id="UP000182888">
    <property type="component" value="Unassembled WGS sequence"/>
</dbReference>
<evidence type="ECO:0000313" key="8">
    <source>
        <dbReference type="Proteomes" id="UP000182888"/>
    </source>
</evidence>
<dbReference type="Proteomes" id="UP000046122">
    <property type="component" value="Unassembled WGS sequence"/>
</dbReference>
<dbReference type="EMBL" id="CCNE01000058">
    <property type="protein sequence ID" value="CDX61553.1"/>
    <property type="molecule type" value="Genomic_DNA"/>
</dbReference>
<reference evidence="5" key="2">
    <citation type="submission" date="2014-08" db="EMBL/GenBank/DDBJ databases">
        <authorList>
            <person name="Moulin L."/>
        </authorList>
    </citation>
    <scope>NUCLEOTIDE SEQUENCE [LARGE SCALE GENOMIC DNA]</scope>
</reference>
<gene>
    <name evidence="4" type="ORF">MPL1032_400001</name>
    <name evidence="1" type="ORF">MPL3356_740001</name>
    <name evidence="3" type="ORF">MPL3365_610001</name>
    <name evidence="2" type="ORF">MPLDJ20_410002</name>
</gene>
<dbReference type="AlphaFoldDB" id="A0A090GGK2"/>
<sequence length="63" mass="7357">MCGTTLSLPRKIQTTIEYVAKTLRNFSSKKDIIDITSSQKVHKWLNNRAPLFTREMVDVDFRI</sequence>
<dbReference type="EMBL" id="CCMZ01000072">
    <property type="protein sequence ID" value="CDX28044.1"/>
    <property type="molecule type" value="Genomic_DNA"/>
</dbReference>
<evidence type="ECO:0000313" key="6">
    <source>
        <dbReference type="Proteomes" id="UP000046122"/>
    </source>
</evidence>
<evidence type="ECO:0000313" key="4">
    <source>
        <dbReference type="EMBL" id="CDX61636.1"/>
    </source>
</evidence>
<accession>A0A090GGK2</accession>
<dbReference type="EMBL" id="CCND01000035">
    <property type="protein sequence ID" value="CDX61636.1"/>
    <property type="molecule type" value="Genomic_DNA"/>
</dbReference>
<evidence type="ECO:0000313" key="5">
    <source>
        <dbReference type="Proteomes" id="UP000045285"/>
    </source>
</evidence>
<reference evidence="4" key="1">
    <citation type="submission" date="2014-08" db="EMBL/GenBank/DDBJ databases">
        <title>DNA barcoding of Bradysia (Diptera: Sciaridae) for detection of the immature stages on agricultural crops.</title>
        <authorList>
            <person name="Shin S."/>
            <person name="Jung S."/>
            <person name="Heller K."/>
            <person name="Menzel F."/>
            <person name="Hong T.-K."/>
            <person name="Lee H."/>
            <person name="Lee S."/>
        </authorList>
    </citation>
    <scope>NUCLEOTIDE SEQUENCE</scope>
</reference>
<organism evidence="3 6">
    <name type="scientific">Mesorhizobium plurifarium</name>
    <dbReference type="NCBI Taxonomy" id="69974"/>
    <lineage>
        <taxon>Bacteria</taxon>
        <taxon>Pseudomonadati</taxon>
        <taxon>Pseudomonadota</taxon>
        <taxon>Alphaproteobacteria</taxon>
        <taxon>Hyphomicrobiales</taxon>
        <taxon>Phyllobacteriaceae</taxon>
        <taxon>Mesorhizobium</taxon>
    </lineage>
</organism>
<dbReference type="Proteomes" id="UP000045285">
    <property type="component" value="Unassembled WGS sequence"/>
</dbReference>
<keyword evidence="5" id="KW-1185">Reference proteome</keyword>
<evidence type="ECO:0000313" key="1">
    <source>
        <dbReference type="EMBL" id="CDX28044.1"/>
    </source>
</evidence>
<proteinExistence type="predicted"/>